<evidence type="ECO:0000313" key="1">
    <source>
        <dbReference type="EMBL" id="EYC13072.1"/>
    </source>
</evidence>
<sequence>MMDVDEPTDEEELAERLDALTFGHLKGAGRRSAQRPARMAHIRSGNYYARDNDGDEDMRYVLYNTDSIAGGNREDPTQLPLVDPEAYCVLCRTDKHLIHHCIAPIPFRYRYEVIALIYRMCGRWARSHPWQEGTA</sequence>
<dbReference type="EMBL" id="JARK01001381">
    <property type="protein sequence ID" value="EYC13072.1"/>
    <property type="molecule type" value="Genomic_DNA"/>
</dbReference>
<reference evidence="2" key="1">
    <citation type="journal article" date="2015" name="Nat. Genet.">
        <title>The genome and transcriptome of the zoonotic hookworm Ancylostoma ceylanicum identify infection-specific gene families.</title>
        <authorList>
            <person name="Schwarz E.M."/>
            <person name="Hu Y."/>
            <person name="Antoshechkin I."/>
            <person name="Miller M.M."/>
            <person name="Sternberg P.W."/>
            <person name="Aroian R.V."/>
        </authorList>
    </citation>
    <scope>NUCLEOTIDE SEQUENCE</scope>
    <source>
        <strain evidence="2">HY135</strain>
    </source>
</reference>
<name>A0A016UE12_9BILA</name>
<comment type="caution">
    <text evidence="1">The sequence shown here is derived from an EMBL/GenBank/DDBJ whole genome shotgun (WGS) entry which is preliminary data.</text>
</comment>
<keyword evidence="2" id="KW-1185">Reference proteome</keyword>
<proteinExistence type="predicted"/>
<dbReference type="AlphaFoldDB" id="A0A016UE12"/>
<protein>
    <submittedName>
        <fullName evidence="1">Uncharacterized protein</fullName>
    </submittedName>
</protein>
<accession>A0A016UE12</accession>
<gene>
    <name evidence="1" type="primary">Acey_s0045.g1253</name>
    <name evidence="1" type="ORF">Y032_0045g1253</name>
</gene>
<dbReference type="Proteomes" id="UP000024635">
    <property type="component" value="Unassembled WGS sequence"/>
</dbReference>
<evidence type="ECO:0000313" key="2">
    <source>
        <dbReference type="Proteomes" id="UP000024635"/>
    </source>
</evidence>
<organism evidence="1 2">
    <name type="scientific">Ancylostoma ceylanicum</name>
    <dbReference type="NCBI Taxonomy" id="53326"/>
    <lineage>
        <taxon>Eukaryota</taxon>
        <taxon>Metazoa</taxon>
        <taxon>Ecdysozoa</taxon>
        <taxon>Nematoda</taxon>
        <taxon>Chromadorea</taxon>
        <taxon>Rhabditida</taxon>
        <taxon>Rhabditina</taxon>
        <taxon>Rhabditomorpha</taxon>
        <taxon>Strongyloidea</taxon>
        <taxon>Ancylostomatidae</taxon>
        <taxon>Ancylostomatinae</taxon>
        <taxon>Ancylostoma</taxon>
    </lineage>
</organism>